<keyword evidence="7" id="KW-1185">Reference proteome</keyword>
<keyword evidence="3 4" id="KW-0472">Membrane</keyword>
<reference evidence="7" key="2">
    <citation type="submission" date="2019-02" db="EMBL/GenBank/DDBJ databases">
        <title>Opniocepnalus argus Var Kimnra genome.</title>
        <authorList>
            <person name="Zhou C."/>
            <person name="Xiao S."/>
        </authorList>
    </citation>
    <scope>NUCLEOTIDE SEQUENCE [LARGE SCALE GENOMIC DNA]</scope>
</reference>
<dbReference type="CDD" id="cd05716">
    <property type="entry name" value="IgV_pIgR_like"/>
    <property type="match status" value="1"/>
</dbReference>
<reference evidence="6 7" key="1">
    <citation type="submission" date="2019-02" db="EMBL/GenBank/DDBJ databases">
        <title>Opniocepnalus argus genome.</title>
        <authorList>
            <person name="Zhou C."/>
            <person name="Xiao S."/>
        </authorList>
    </citation>
    <scope>NUCLEOTIDE SEQUENCE [LARGE SCALE GENOMIC DNA]</scope>
    <source>
        <strain evidence="6">OARG1902GOOAL</strain>
        <tissue evidence="6">Muscle</tissue>
    </source>
</reference>
<dbReference type="GO" id="GO:0005886">
    <property type="term" value="C:plasma membrane"/>
    <property type="evidence" value="ECO:0007669"/>
    <property type="project" value="TreeGrafter"/>
</dbReference>
<dbReference type="EMBL" id="CM015723">
    <property type="protein sequence ID" value="KAF3697158.1"/>
    <property type="molecule type" value="Genomic_DNA"/>
</dbReference>
<evidence type="ECO:0000313" key="7">
    <source>
        <dbReference type="Proteomes" id="UP000503349"/>
    </source>
</evidence>
<dbReference type="Proteomes" id="UP000503349">
    <property type="component" value="Chromosome 12"/>
</dbReference>
<evidence type="ECO:0000256" key="2">
    <source>
        <dbReference type="ARBA" id="ARBA00022692"/>
    </source>
</evidence>
<feature type="transmembrane region" description="Helical" evidence="4">
    <location>
        <begin position="131"/>
        <end position="152"/>
    </location>
</feature>
<dbReference type="PROSITE" id="PS50835">
    <property type="entry name" value="IG_LIKE"/>
    <property type="match status" value="1"/>
</dbReference>
<evidence type="ECO:0000259" key="5">
    <source>
        <dbReference type="PROSITE" id="PS50835"/>
    </source>
</evidence>
<evidence type="ECO:0000256" key="1">
    <source>
        <dbReference type="ARBA" id="ARBA00004370"/>
    </source>
</evidence>
<evidence type="ECO:0000313" key="6">
    <source>
        <dbReference type="EMBL" id="KAF3697158.1"/>
    </source>
</evidence>
<dbReference type="AlphaFoldDB" id="A0A6G1Q4G4"/>
<keyword evidence="4" id="KW-1133">Transmembrane helix</keyword>
<dbReference type="GO" id="GO:0004888">
    <property type="term" value="F:transmembrane signaling receptor activity"/>
    <property type="evidence" value="ECO:0007669"/>
    <property type="project" value="TreeGrafter"/>
</dbReference>
<evidence type="ECO:0000256" key="4">
    <source>
        <dbReference type="SAM" id="Phobius"/>
    </source>
</evidence>
<evidence type="ECO:0000256" key="3">
    <source>
        <dbReference type="ARBA" id="ARBA00023136"/>
    </source>
</evidence>
<dbReference type="SMART" id="SM00409">
    <property type="entry name" value="IG"/>
    <property type="match status" value="1"/>
</dbReference>
<feature type="domain" description="Ig-like" evidence="5">
    <location>
        <begin position="21"/>
        <end position="107"/>
    </location>
</feature>
<comment type="subcellular location">
    <subcellularLocation>
        <location evidence="1">Membrane</location>
    </subcellularLocation>
</comment>
<dbReference type="Gene3D" id="2.60.40.10">
    <property type="entry name" value="Immunoglobulins"/>
    <property type="match status" value="1"/>
</dbReference>
<dbReference type="SUPFAM" id="SSF48726">
    <property type="entry name" value="Immunoglobulin"/>
    <property type="match status" value="1"/>
</dbReference>
<dbReference type="InterPro" id="IPR036179">
    <property type="entry name" value="Ig-like_dom_sf"/>
</dbReference>
<dbReference type="Pfam" id="PF07686">
    <property type="entry name" value="V-set"/>
    <property type="match status" value="1"/>
</dbReference>
<dbReference type="InterPro" id="IPR003599">
    <property type="entry name" value="Ig_sub"/>
</dbReference>
<sequence length="175" mass="19778">MKDTVYSVQLSAPEMVTGSYGGSVTISCQYDPQLSQHTKYWCKGAVYDLCVIVVKTPKNRPSNTTTIADDKEAGVFTVTMNSLSKSDEDMYWCVIAKSGRNVYTGVSLKVLKQITPTNSSLGNYESSWWAILRWILFLLMLSCMASTSITVWRKRTAEKISQHQRFHHNISIIYV</sequence>
<dbReference type="PANTHER" id="PTHR11860">
    <property type="entry name" value="POLYMERIC-IMMUNOGLOBULIN RECEPTOR"/>
    <property type="match status" value="1"/>
</dbReference>
<accession>A0A6G1Q4G4</accession>
<name>A0A6G1Q4G4_CHAAH</name>
<organism evidence="6 7">
    <name type="scientific">Channa argus</name>
    <name type="common">Northern snakehead</name>
    <name type="synonym">Ophicephalus argus</name>
    <dbReference type="NCBI Taxonomy" id="215402"/>
    <lineage>
        <taxon>Eukaryota</taxon>
        <taxon>Metazoa</taxon>
        <taxon>Chordata</taxon>
        <taxon>Craniata</taxon>
        <taxon>Vertebrata</taxon>
        <taxon>Euteleostomi</taxon>
        <taxon>Actinopterygii</taxon>
        <taxon>Neopterygii</taxon>
        <taxon>Teleostei</taxon>
        <taxon>Neoteleostei</taxon>
        <taxon>Acanthomorphata</taxon>
        <taxon>Anabantaria</taxon>
        <taxon>Anabantiformes</taxon>
        <taxon>Channoidei</taxon>
        <taxon>Channidae</taxon>
        <taxon>Channa</taxon>
    </lineage>
</organism>
<dbReference type="InterPro" id="IPR007110">
    <property type="entry name" value="Ig-like_dom"/>
</dbReference>
<dbReference type="InterPro" id="IPR050671">
    <property type="entry name" value="CD300_family_receptors"/>
</dbReference>
<proteinExistence type="predicted"/>
<gene>
    <name evidence="6" type="ORF">EXN66_Car012838</name>
</gene>
<dbReference type="PANTHER" id="PTHR11860:SF111">
    <property type="entry name" value="IMMUNOGLOBULIN SUBTYPE DOMAIN-CONTAINING PROTEIN"/>
    <property type="match status" value="1"/>
</dbReference>
<protein>
    <submittedName>
        <fullName evidence="6">CMRF35-like molecule 3</fullName>
    </submittedName>
</protein>
<dbReference type="InterPro" id="IPR013106">
    <property type="entry name" value="Ig_V-set"/>
</dbReference>
<dbReference type="PROSITE" id="PS51257">
    <property type="entry name" value="PROKAR_LIPOPROTEIN"/>
    <property type="match status" value="1"/>
</dbReference>
<keyword evidence="2 4" id="KW-0812">Transmembrane</keyword>
<dbReference type="InterPro" id="IPR013783">
    <property type="entry name" value="Ig-like_fold"/>
</dbReference>